<sequence>MAVNAPQLWKVDKMGDLKNEARQSYAELAESQAVAVQKDQETKAELYSQFHISSPPFPTARKNSASPPTFKEVQTHCVDVYGKTKDRVDELKATVSDLPDPHALEQLELLGSVRLLDEYHCEHDAVSRKIDLLKSQCVAKFLRTQLDELDAELLECSCHISDSKLSYEQVIKERSHPTTGAPIHDTTHHHKTILSGTNAAVALAQYMVVVVNVILMFPHHGCSWLLSMGHLIVQSTMEHMILGTDIIMSQTDKDLLC</sequence>
<comment type="caution">
    <text evidence="1">The sequence shown here is derived from an EMBL/GenBank/DDBJ whole genome shotgun (WGS) entry which is preliminary data.</text>
</comment>
<dbReference type="Proteomes" id="UP001175228">
    <property type="component" value="Unassembled WGS sequence"/>
</dbReference>
<keyword evidence="2" id="KW-1185">Reference proteome</keyword>
<gene>
    <name evidence="1" type="ORF">EDD18DRAFT_1356642</name>
</gene>
<dbReference type="EMBL" id="JAUEPU010000024">
    <property type="protein sequence ID" value="KAK0493660.1"/>
    <property type="molecule type" value="Genomic_DNA"/>
</dbReference>
<evidence type="ECO:0000313" key="1">
    <source>
        <dbReference type="EMBL" id="KAK0493660.1"/>
    </source>
</evidence>
<name>A0AA39Q020_9AGAR</name>
<proteinExistence type="predicted"/>
<reference evidence="1" key="1">
    <citation type="submission" date="2023-06" db="EMBL/GenBank/DDBJ databases">
        <authorList>
            <consortium name="Lawrence Berkeley National Laboratory"/>
            <person name="Ahrendt S."/>
            <person name="Sahu N."/>
            <person name="Indic B."/>
            <person name="Wong-Bajracharya J."/>
            <person name="Merenyi Z."/>
            <person name="Ke H.-M."/>
            <person name="Monk M."/>
            <person name="Kocsube S."/>
            <person name="Drula E."/>
            <person name="Lipzen A."/>
            <person name="Balint B."/>
            <person name="Henrissat B."/>
            <person name="Andreopoulos B."/>
            <person name="Martin F.M."/>
            <person name="Harder C.B."/>
            <person name="Rigling D."/>
            <person name="Ford K.L."/>
            <person name="Foster G.D."/>
            <person name="Pangilinan J."/>
            <person name="Papanicolaou A."/>
            <person name="Barry K."/>
            <person name="LaButti K."/>
            <person name="Viragh M."/>
            <person name="Koriabine M."/>
            <person name="Yan M."/>
            <person name="Riley R."/>
            <person name="Champramary S."/>
            <person name="Plett K.L."/>
            <person name="Tsai I.J."/>
            <person name="Slot J."/>
            <person name="Sipos G."/>
            <person name="Plett J."/>
            <person name="Nagy L.G."/>
            <person name="Grigoriev I.V."/>
        </authorList>
    </citation>
    <scope>NUCLEOTIDE SEQUENCE</scope>
    <source>
        <strain evidence="1">HWK02</strain>
    </source>
</reference>
<protein>
    <submittedName>
        <fullName evidence="1">Uncharacterized protein</fullName>
    </submittedName>
</protein>
<accession>A0AA39Q020</accession>
<dbReference type="AlphaFoldDB" id="A0AA39Q020"/>
<organism evidence="1 2">
    <name type="scientific">Armillaria luteobubalina</name>
    <dbReference type="NCBI Taxonomy" id="153913"/>
    <lineage>
        <taxon>Eukaryota</taxon>
        <taxon>Fungi</taxon>
        <taxon>Dikarya</taxon>
        <taxon>Basidiomycota</taxon>
        <taxon>Agaricomycotina</taxon>
        <taxon>Agaricomycetes</taxon>
        <taxon>Agaricomycetidae</taxon>
        <taxon>Agaricales</taxon>
        <taxon>Marasmiineae</taxon>
        <taxon>Physalacriaceae</taxon>
        <taxon>Armillaria</taxon>
    </lineage>
</organism>
<evidence type="ECO:0000313" key="2">
    <source>
        <dbReference type="Proteomes" id="UP001175228"/>
    </source>
</evidence>